<evidence type="ECO:0000256" key="2">
    <source>
        <dbReference type="ARBA" id="ARBA00023157"/>
    </source>
</evidence>
<dbReference type="PANTHER" id="PTHR11339:SF384">
    <property type="entry name" value="MUCIN-2"/>
    <property type="match status" value="1"/>
</dbReference>
<protein>
    <submittedName>
        <fullName evidence="9">Intestinal mucin-like protein</fullName>
    </submittedName>
</protein>
<dbReference type="PROSITE" id="PS01225">
    <property type="entry name" value="CTCK_2"/>
    <property type="match status" value="1"/>
</dbReference>
<feature type="compositionally biased region" description="Polar residues" evidence="5">
    <location>
        <begin position="211"/>
        <end position="223"/>
    </location>
</feature>
<dbReference type="Pfam" id="PF00094">
    <property type="entry name" value="VWD"/>
    <property type="match status" value="1"/>
</dbReference>
<keyword evidence="10" id="KW-1185">Reference proteome</keyword>
<accession>A0A3P9PDF7</accession>
<dbReference type="InterPro" id="IPR006207">
    <property type="entry name" value="Cys_knot_C"/>
</dbReference>
<dbReference type="InterPro" id="IPR014853">
    <property type="entry name" value="VWF/SSPO/ZAN-like_Cys-rich_dom"/>
</dbReference>
<feature type="compositionally biased region" description="Polar residues" evidence="5">
    <location>
        <begin position="94"/>
        <end position="111"/>
    </location>
</feature>
<evidence type="ECO:0000256" key="5">
    <source>
        <dbReference type="SAM" id="MobiDB-lite"/>
    </source>
</evidence>
<evidence type="ECO:0000256" key="1">
    <source>
        <dbReference type="ARBA" id="ARBA00022737"/>
    </source>
</evidence>
<feature type="compositionally biased region" description="Polar residues" evidence="5">
    <location>
        <begin position="1"/>
        <end position="10"/>
    </location>
</feature>
<dbReference type="PROSITE" id="PS01185">
    <property type="entry name" value="CTCK_1"/>
    <property type="match status" value="1"/>
</dbReference>
<reference evidence="9" key="2">
    <citation type="submission" date="2025-08" db="UniProtKB">
        <authorList>
            <consortium name="Ensembl"/>
        </authorList>
    </citation>
    <scope>IDENTIFICATION</scope>
    <source>
        <strain evidence="9">Guanapo</strain>
    </source>
</reference>
<keyword evidence="3" id="KW-0325">Glycoprotein</keyword>
<evidence type="ECO:0000256" key="3">
    <source>
        <dbReference type="ARBA" id="ARBA00023180"/>
    </source>
</evidence>
<proteinExistence type="predicted"/>
<dbReference type="PROSITE" id="PS50184">
    <property type="entry name" value="VWFC_2"/>
    <property type="match status" value="2"/>
</dbReference>
<dbReference type="InterPro" id="IPR001846">
    <property type="entry name" value="VWF_type-D"/>
</dbReference>
<dbReference type="Pfam" id="PF08742">
    <property type="entry name" value="C8"/>
    <property type="match status" value="1"/>
</dbReference>
<evidence type="ECO:0000313" key="10">
    <source>
        <dbReference type="Proteomes" id="UP000242638"/>
    </source>
</evidence>
<keyword evidence="2" id="KW-1015">Disulfide bond</keyword>
<dbReference type="AlphaFoldDB" id="A0A3P9PDF7"/>
<dbReference type="STRING" id="8081.ENSPREP00000019966"/>
<dbReference type="SUPFAM" id="SSF57603">
    <property type="entry name" value="FnI-like domain"/>
    <property type="match status" value="1"/>
</dbReference>
<evidence type="ECO:0000259" key="8">
    <source>
        <dbReference type="PROSITE" id="PS51233"/>
    </source>
</evidence>
<dbReference type="GO" id="GO:0031012">
    <property type="term" value="C:extracellular matrix"/>
    <property type="evidence" value="ECO:0007669"/>
    <property type="project" value="TreeGrafter"/>
</dbReference>
<dbReference type="Proteomes" id="UP000242638">
    <property type="component" value="Unassembled WGS sequence"/>
</dbReference>
<feature type="region of interest" description="Disordered" evidence="5">
    <location>
        <begin position="180"/>
        <end position="223"/>
    </location>
</feature>
<dbReference type="SMART" id="SM00832">
    <property type="entry name" value="C8"/>
    <property type="match status" value="1"/>
</dbReference>
<dbReference type="SMART" id="SM00214">
    <property type="entry name" value="VWC"/>
    <property type="match status" value="3"/>
</dbReference>
<evidence type="ECO:0000259" key="6">
    <source>
        <dbReference type="PROSITE" id="PS01225"/>
    </source>
</evidence>
<keyword evidence="1" id="KW-0677">Repeat</keyword>
<feature type="domain" description="CTCK" evidence="6">
    <location>
        <begin position="955"/>
        <end position="1052"/>
    </location>
</feature>
<evidence type="ECO:0000256" key="4">
    <source>
        <dbReference type="PROSITE-ProRule" id="PRU00039"/>
    </source>
</evidence>
<dbReference type="GeneTree" id="ENSGT00940000163235"/>
<feature type="region of interest" description="Disordered" evidence="5">
    <location>
        <begin position="1"/>
        <end position="29"/>
    </location>
</feature>
<dbReference type="SMART" id="SM00041">
    <property type="entry name" value="CT"/>
    <property type="match status" value="1"/>
</dbReference>
<dbReference type="PROSITE" id="PS51233">
    <property type="entry name" value="VWFD"/>
    <property type="match status" value="1"/>
</dbReference>
<dbReference type="InterPro" id="IPR050780">
    <property type="entry name" value="Mucin_vWF_Thrombospondin_sf"/>
</dbReference>
<dbReference type="PROSITE" id="PS01208">
    <property type="entry name" value="VWFC_1"/>
    <property type="match status" value="2"/>
</dbReference>
<sequence>METEKSTPINTPKPTTPHVGTTTTGTTKPATTKITTEKVSTTPYIETPIPTMETEKPTTIITTKPTSHVETTTTGTTKPVTTKIITEIVSTTPHIATPTPTMETEKSTPINTPKPTTPHVETTTTGTTKPETTKITTEKVSTTPHIETPTPTIETERTTTVFKETSTTPHIQIVTYTTKKPETGPVIGTPTTTPHIETPTPTRETEKSTPIITTKPGSHSTTPIITEKHSVKTTPGRTTLCSCKYMNQIFSPGAFMYNKTDGGGYCFTAYCSLNCSVEKHARPCHTTIPPTLPTTPKKAKPTTPAMKDCPFLTPPRKNGESWSSDKCTKSSCENGKEVNTYVSCKPAPIPACDNGFEPDKVYDEGGCCFQYECKCLCTGWGDPHYKTFDGQYYSFQHNCTYVLVKEIIPKYNLRILIDNENCDASGTVTCPKALIVYYKNYEVILTQTRIPKTQNLIYVNGKKVTPTYSNKDFIITSTGIQMVLKIPDIEGVVSFTGLLFSIDLPFSRFHNNTEGQCGYCDNNKNNDCRLPNGQIHPLCSEMAFEWHVSDKKKPYCESMPTRPPPTIGPPKPPCKPALCEIINHEMFKECHKKIAPSSYYESCKFDVCHMPNSPVGCTSLAAYAMMCAKSSVCIDWRNLTKGECDYKCPPNKVYKACGPSIVETCNTGYNNKLKQQCAGQEDTCNELVEGCFCLEGKMLFDAGSDTCVSSCCTGPAGEPKQIGDTWKSGCQQCKCDKDSLSVMCEPLVCPIPEPIQCTEDGEVLVNQTVDCCQKLTCECDKNRCSSPTQSCERGFELTVKVSNESCCPVFTCEPKGVCVYNDTEYKPGTNFSKNPCEHCHCTNKQDPKTKLNTVECQQIQCNIICKEGYMHVDQPGECCGTCKQTHCIFDVPGLNSPVVLKPSQLFSPPNDNCSQYDCQKVKDEFLVIRNQTMCPAFDPENCVPGTETSDMNGCCRTCTPRYNCELHKNTTKLYVKNCESVEPVEITSCGGTCDSSSSMYSVETNSLMHSCTCCQEVATSMKEVLMKCSDGSRVKQAYISIEKCGCQAAKCKEWGNPLFGLPQRVGQPIKANKGTD</sequence>
<feature type="domain" description="VWFD" evidence="8">
    <location>
        <begin position="375"/>
        <end position="557"/>
    </location>
</feature>
<dbReference type="GO" id="GO:0005615">
    <property type="term" value="C:extracellular space"/>
    <property type="evidence" value="ECO:0007669"/>
    <property type="project" value="TreeGrafter"/>
</dbReference>
<dbReference type="PANTHER" id="PTHR11339">
    <property type="entry name" value="EXTRACELLULAR MATRIX GLYCOPROTEIN RELATED"/>
    <property type="match status" value="1"/>
</dbReference>
<comment type="caution">
    <text evidence="4">Lacks conserved residue(s) required for the propagation of feature annotation.</text>
</comment>
<reference evidence="10" key="1">
    <citation type="submission" date="2013-11" db="EMBL/GenBank/DDBJ databases">
        <title>The genomic landscape of the Guanapo guppy.</title>
        <authorList>
            <person name="Kuenstner A."/>
            <person name="Dreyer C."/>
        </authorList>
    </citation>
    <scope>NUCLEOTIDE SEQUENCE</scope>
    <source>
        <strain evidence="10">Guanapo</strain>
    </source>
</reference>
<evidence type="ECO:0000259" key="7">
    <source>
        <dbReference type="PROSITE" id="PS50184"/>
    </source>
</evidence>
<dbReference type="InterPro" id="IPR001007">
    <property type="entry name" value="VWF_dom"/>
</dbReference>
<evidence type="ECO:0000313" key="9">
    <source>
        <dbReference type="Ensembl" id="ENSPREP00000019966.1"/>
    </source>
</evidence>
<feature type="compositionally biased region" description="Low complexity" evidence="5">
    <location>
        <begin position="113"/>
        <end position="152"/>
    </location>
</feature>
<feature type="compositionally biased region" description="Low complexity" evidence="5">
    <location>
        <begin position="12"/>
        <end position="29"/>
    </location>
</feature>
<name>A0A3P9PDF7_POERE</name>
<feature type="domain" description="VWFC" evidence="7">
    <location>
        <begin position="710"/>
        <end position="778"/>
    </location>
</feature>
<feature type="region of interest" description="Disordered" evidence="5">
    <location>
        <begin position="94"/>
        <end position="152"/>
    </location>
</feature>
<feature type="domain" description="VWFC" evidence="7">
    <location>
        <begin position="816"/>
        <end position="883"/>
    </location>
</feature>
<dbReference type="Ensembl" id="ENSPRET00000020178.1">
    <property type="protein sequence ID" value="ENSPREP00000019966.1"/>
    <property type="gene ID" value="ENSPREG00000013513.1"/>
</dbReference>
<feature type="compositionally biased region" description="Low complexity" evidence="5">
    <location>
        <begin position="183"/>
        <end position="202"/>
    </location>
</feature>
<reference evidence="9" key="3">
    <citation type="submission" date="2025-09" db="UniProtKB">
        <authorList>
            <consortium name="Ensembl"/>
        </authorList>
    </citation>
    <scope>IDENTIFICATION</scope>
    <source>
        <strain evidence="9">Guanapo</strain>
    </source>
</reference>
<dbReference type="SMART" id="SM00216">
    <property type="entry name" value="VWD"/>
    <property type="match status" value="1"/>
</dbReference>
<organism evidence="9 10">
    <name type="scientific">Poecilia reticulata</name>
    <name type="common">Guppy</name>
    <name type="synonym">Acanthophacelus reticulatus</name>
    <dbReference type="NCBI Taxonomy" id="8081"/>
    <lineage>
        <taxon>Eukaryota</taxon>
        <taxon>Metazoa</taxon>
        <taxon>Chordata</taxon>
        <taxon>Craniata</taxon>
        <taxon>Vertebrata</taxon>
        <taxon>Euteleostomi</taxon>
        <taxon>Actinopterygii</taxon>
        <taxon>Neopterygii</taxon>
        <taxon>Teleostei</taxon>
        <taxon>Neoteleostei</taxon>
        <taxon>Acanthomorphata</taxon>
        <taxon>Ovalentaria</taxon>
        <taxon>Atherinomorphae</taxon>
        <taxon>Cyprinodontiformes</taxon>
        <taxon>Poeciliidae</taxon>
        <taxon>Poeciliinae</taxon>
        <taxon>Poecilia</taxon>
    </lineage>
</organism>
<dbReference type="Bgee" id="ENSPREG00000013513">
    <property type="expression patterns" value="Expressed in head and 1 other cell type or tissue"/>
</dbReference>
<dbReference type="OMA" id="CENGKHI"/>